<keyword evidence="6" id="KW-0408">Iron</keyword>
<comment type="similarity">
    <text evidence="11 12">Belongs to the TonB-dependent receptor family.</text>
</comment>
<evidence type="ECO:0000256" key="10">
    <source>
        <dbReference type="ARBA" id="ARBA00023237"/>
    </source>
</evidence>
<dbReference type="Proteomes" id="UP000216991">
    <property type="component" value="Unassembled WGS sequence"/>
</dbReference>
<keyword evidence="13" id="KW-0732">Signal</keyword>
<evidence type="ECO:0000259" key="15">
    <source>
        <dbReference type="Pfam" id="PF07715"/>
    </source>
</evidence>
<dbReference type="InterPro" id="IPR039426">
    <property type="entry name" value="TonB-dep_rcpt-like"/>
</dbReference>
<evidence type="ECO:0000256" key="6">
    <source>
        <dbReference type="ARBA" id="ARBA00023004"/>
    </source>
</evidence>
<evidence type="ECO:0000313" key="16">
    <source>
        <dbReference type="EMBL" id="OYQ28845.1"/>
    </source>
</evidence>
<comment type="subcellular location">
    <subcellularLocation>
        <location evidence="1 11">Cell outer membrane</location>
        <topology evidence="1 11">Multi-pass membrane protein</topology>
    </subcellularLocation>
</comment>
<feature type="signal peptide" evidence="13">
    <location>
        <begin position="1"/>
        <end position="29"/>
    </location>
</feature>
<reference evidence="16 17" key="1">
    <citation type="submission" date="2017-07" db="EMBL/GenBank/DDBJ databases">
        <title>Sandarakinorhabdus cyanobacteriorum sp. nov., a novel bacterium isolated from cyanobacterial aggregates in a eutrophic lake.</title>
        <authorList>
            <person name="Cai H."/>
        </authorList>
    </citation>
    <scope>NUCLEOTIDE SEQUENCE [LARGE SCALE GENOMIC DNA]</scope>
    <source>
        <strain evidence="16 17">TH057</strain>
    </source>
</reference>
<dbReference type="InterPro" id="IPR000531">
    <property type="entry name" value="Beta-barrel_TonB"/>
</dbReference>
<dbReference type="AlphaFoldDB" id="A0A255YJV3"/>
<comment type="caution">
    <text evidence="16">The sequence shown here is derived from an EMBL/GenBank/DDBJ whole genome shotgun (WGS) entry which is preliminary data.</text>
</comment>
<dbReference type="SUPFAM" id="SSF56935">
    <property type="entry name" value="Porins"/>
    <property type="match status" value="1"/>
</dbReference>
<dbReference type="PANTHER" id="PTHR32552:SF81">
    <property type="entry name" value="TONB-DEPENDENT OUTER MEMBRANE RECEPTOR"/>
    <property type="match status" value="1"/>
</dbReference>
<dbReference type="Pfam" id="PF07715">
    <property type="entry name" value="Plug"/>
    <property type="match status" value="1"/>
</dbReference>
<dbReference type="GO" id="GO:0009279">
    <property type="term" value="C:cell outer membrane"/>
    <property type="evidence" value="ECO:0007669"/>
    <property type="project" value="UniProtKB-SubCell"/>
</dbReference>
<protein>
    <submittedName>
        <fullName evidence="16">TonB-dependent receptor</fullName>
    </submittedName>
</protein>
<dbReference type="EMBL" id="NOXT01000107">
    <property type="protein sequence ID" value="OYQ28845.1"/>
    <property type="molecule type" value="Genomic_DNA"/>
</dbReference>
<feature type="domain" description="TonB-dependent receptor plug" evidence="15">
    <location>
        <begin position="56"/>
        <end position="164"/>
    </location>
</feature>
<dbReference type="OrthoDB" id="9760333at2"/>
<keyword evidence="5 11" id="KW-0812">Transmembrane</keyword>
<keyword evidence="8 12" id="KW-0798">TonB box</keyword>
<dbReference type="GO" id="GO:0006826">
    <property type="term" value="P:iron ion transport"/>
    <property type="evidence" value="ECO:0007669"/>
    <property type="project" value="UniProtKB-KW"/>
</dbReference>
<gene>
    <name evidence="16" type="ORF">CHU93_08430</name>
</gene>
<evidence type="ECO:0000256" key="9">
    <source>
        <dbReference type="ARBA" id="ARBA00023136"/>
    </source>
</evidence>
<keyword evidence="2 11" id="KW-0813">Transport</keyword>
<name>A0A255YJV3_9SPHN</name>
<evidence type="ECO:0000256" key="12">
    <source>
        <dbReference type="RuleBase" id="RU003357"/>
    </source>
</evidence>
<evidence type="ECO:0000256" key="5">
    <source>
        <dbReference type="ARBA" id="ARBA00022692"/>
    </source>
</evidence>
<keyword evidence="4" id="KW-0410">Iron transport</keyword>
<evidence type="ECO:0000256" key="11">
    <source>
        <dbReference type="PROSITE-ProRule" id="PRU01360"/>
    </source>
</evidence>
<dbReference type="Gene3D" id="2.40.170.20">
    <property type="entry name" value="TonB-dependent receptor, beta-barrel domain"/>
    <property type="match status" value="1"/>
</dbReference>
<dbReference type="InterPro" id="IPR036942">
    <property type="entry name" value="Beta-barrel_TonB_sf"/>
</dbReference>
<evidence type="ECO:0000256" key="7">
    <source>
        <dbReference type="ARBA" id="ARBA00023065"/>
    </source>
</evidence>
<dbReference type="PANTHER" id="PTHR32552">
    <property type="entry name" value="FERRICHROME IRON RECEPTOR-RELATED"/>
    <property type="match status" value="1"/>
</dbReference>
<keyword evidence="16" id="KW-0675">Receptor</keyword>
<feature type="domain" description="TonB-dependent receptor-like beta-barrel" evidence="14">
    <location>
        <begin position="299"/>
        <end position="762"/>
    </location>
</feature>
<dbReference type="RefSeq" id="WP_094473649.1">
    <property type="nucleotide sequence ID" value="NZ_NOXT01000107.1"/>
</dbReference>
<evidence type="ECO:0000256" key="3">
    <source>
        <dbReference type="ARBA" id="ARBA00022452"/>
    </source>
</evidence>
<evidence type="ECO:0000256" key="13">
    <source>
        <dbReference type="SAM" id="SignalP"/>
    </source>
</evidence>
<accession>A0A255YJV3</accession>
<evidence type="ECO:0000256" key="8">
    <source>
        <dbReference type="ARBA" id="ARBA00023077"/>
    </source>
</evidence>
<dbReference type="PROSITE" id="PS52016">
    <property type="entry name" value="TONB_DEPENDENT_REC_3"/>
    <property type="match status" value="1"/>
</dbReference>
<proteinExistence type="inferred from homology"/>
<evidence type="ECO:0000256" key="1">
    <source>
        <dbReference type="ARBA" id="ARBA00004571"/>
    </source>
</evidence>
<evidence type="ECO:0000259" key="14">
    <source>
        <dbReference type="Pfam" id="PF00593"/>
    </source>
</evidence>
<keyword evidence="7" id="KW-0406">Ion transport</keyword>
<keyword evidence="9 11" id="KW-0472">Membrane</keyword>
<dbReference type="InterPro" id="IPR012910">
    <property type="entry name" value="Plug_dom"/>
</dbReference>
<evidence type="ECO:0000256" key="2">
    <source>
        <dbReference type="ARBA" id="ARBA00022448"/>
    </source>
</evidence>
<dbReference type="Pfam" id="PF00593">
    <property type="entry name" value="TonB_dep_Rec_b-barrel"/>
    <property type="match status" value="1"/>
</dbReference>
<evidence type="ECO:0000313" key="17">
    <source>
        <dbReference type="Proteomes" id="UP000216991"/>
    </source>
</evidence>
<keyword evidence="17" id="KW-1185">Reference proteome</keyword>
<evidence type="ECO:0000256" key="4">
    <source>
        <dbReference type="ARBA" id="ARBA00022496"/>
    </source>
</evidence>
<organism evidence="16 17">
    <name type="scientific">Sandarakinorhabdus cyanobacteriorum</name>
    <dbReference type="NCBI Taxonomy" id="1981098"/>
    <lineage>
        <taxon>Bacteria</taxon>
        <taxon>Pseudomonadati</taxon>
        <taxon>Pseudomonadota</taxon>
        <taxon>Alphaproteobacteria</taxon>
        <taxon>Sphingomonadales</taxon>
        <taxon>Sphingosinicellaceae</taxon>
        <taxon>Sandarakinorhabdus</taxon>
    </lineage>
</organism>
<keyword evidence="10 11" id="KW-0998">Cell outer membrane</keyword>
<sequence>MRLNDVSRHAALRALFLLGATAIASPALAQNAPTAAADEGEDDIIIVTASKQAKTLIDTPIAVSVASKATLEVAQIRDALDLQTLVPSLRVSQLQSSANTNFIIRGFGNGANNAGIEPSVGVFIDGVYRSRSAAQIGDLPSLERVEVLRGPQSTLFGKNASAGIISVVTAEPKFDFGGAAELSYGNYNAVVARAEVTGPISDTVAFSLAGNYNRRDGYVRNVTLNRDDNERNRGGVRGQLLFKPSDDFKLRLIADYDRIDEVCCSVVNIVDGPTGNAVRALGGRLISNQPLALESATNFASENKIDNFGVSAQADYKAGQFDLTFIGAYRGVRLNTNADSDFTSADIIGANRGRNAINTYTAEFRVASKFDGPINFLVGAFYFHENIDAQAALTFGRDFRGYASALSGGAYTNLEPTLRALLPGTPAGAFGGQGQGRFEDYDYKNRAISLFGTVDWELAEGLTFTAGGNYTRDTKRVTTNVVSTDVFSGLDLVRAGVNAGVPATVAANPQFNPFLGLRALQFLPPFLNFPNAVEDGRTSDSDFAYTLRLSYKMNENLNLYATHATGFKASSFNLSADSRPFASQFIPGSTAQVPAPAASPIRTALGANLPVNLTTGSRFANPEHATVYEIGIKGQWEGFAVNIAAFRQILNGFQSNVFSGTGFILANADQQSVDGLEIDSSISPTRDLRFTASLTYLNARFDRFPGGAALVNGSFSTVPLDLSGQRVAGTPEYAASLGIDYTARLSDAAKLLFHADYQHESPTQIAQGTVALKRTVDNLNTSVTLVLDNKIDISLWARNLTNQAWITTIFPGVAQAGTLSGYRNQPRTFGGLVRWRF</sequence>
<keyword evidence="3 11" id="KW-1134">Transmembrane beta strand</keyword>
<feature type="chain" id="PRO_5012920067" evidence="13">
    <location>
        <begin position="30"/>
        <end position="837"/>
    </location>
</feature>